<keyword evidence="1" id="KW-0472">Membrane</keyword>
<comment type="caution">
    <text evidence="2">The sequence shown here is derived from an EMBL/GenBank/DDBJ whole genome shotgun (WGS) entry which is preliminary data.</text>
</comment>
<feature type="transmembrane region" description="Helical" evidence="1">
    <location>
        <begin position="107"/>
        <end position="125"/>
    </location>
</feature>
<keyword evidence="3" id="KW-1185">Reference proteome</keyword>
<gene>
    <name evidence="2" type="ORF">N7541_008822</name>
</gene>
<evidence type="ECO:0000313" key="3">
    <source>
        <dbReference type="Proteomes" id="UP001148299"/>
    </source>
</evidence>
<sequence length="128" mass="13667">MLGHFSITHIPPLFVTAALAFGGLIPLFDAEFAIREFGLPNQAAISKPAQSLMITSAGRGTAIGLALTTLYLQGKLIEFDTVLSVLWFVGIIDGYVCWREGVPGRGVFRVTSGVVIAAWGLFGLTSRL</sequence>
<feature type="transmembrane region" description="Helical" evidence="1">
    <location>
        <begin position="79"/>
        <end position="98"/>
    </location>
</feature>
<organism evidence="2 3">
    <name type="scientific">Penicillium brevicompactum</name>
    <dbReference type="NCBI Taxonomy" id="5074"/>
    <lineage>
        <taxon>Eukaryota</taxon>
        <taxon>Fungi</taxon>
        <taxon>Dikarya</taxon>
        <taxon>Ascomycota</taxon>
        <taxon>Pezizomycotina</taxon>
        <taxon>Eurotiomycetes</taxon>
        <taxon>Eurotiomycetidae</taxon>
        <taxon>Eurotiales</taxon>
        <taxon>Aspergillaceae</taxon>
        <taxon>Penicillium</taxon>
    </lineage>
</organism>
<accession>A0A9W9QV79</accession>
<dbReference type="Proteomes" id="UP001148299">
    <property type="component" value="Unassembled WGS sequence"/>
</dbReference>
<reference evidence="2" key="1">
    <citation type="submission" date="2022-12" db="EMBL/GenBank/DDBJ databases">
        <authorList>
            <person name="Petersen C."/>
        </authorList>
    </citation>
    <scope>NUCLEOTIDE SEQUENCE</scope>
    <source>
        <strain evidence="2">IBT 35675</strain>
    </source>
</reference>
<dbReference type="AlphaFoldDB" id="A0A9W9QV79"/>
<dbReference type="Pfam" id="PF14087">
    <property type="entry name" value="DUF4267"/>
    <property type="match status" value="1"/>
</dbReference>
<reference evidence="2" key="2">
    <citation type="journal article" date="2023" name="IMA Fungus">
        <title>Comparative genomic study of the Penicillium genus elucidates a diverse pangenome and 15 lateral gene transfer events.</title>
        <authorList>
            <person name="Petersen C."/>
            <person name="Sorensen T."/>
            <person name="Nielsen M.R."/>
            <person name="Sondergaard T.E."/>
            <person name="Sorensen J.L."/>
            <person name="Fitzpatrick D.A."/>
            <person name="Frisvad J.C."/>
            <person name="Nielsen K.L."/>
        </authorList>
    </citation>
    <scope>NUCLEOTIDE SEQUENCE</scope>
    <source>
        <strain evidence="2">IBT 35675</strain>
    </source>
</reference>
<dbReference type="EMBL" id="JAPZBR010000007">
    <property type="protein sequence ID" value="KAJ5346340.1"/>
    <property type="molecule type" value="Genomic_DNA"/>
</dbReference>
<evidence type="ECO:0000256" key="1">
    <source>
        <dbReference type="SAM" id="Phobius"/>
    </source>
</evidence>
<name>A0A9W9QV79_PENBR</name>
<proteinExistence type="predicted"/>
<keyword evidence="1" id="KW-1133">Transmembrane helix</keyword>
<dbReference type="InterPro" id="IPR025363">
    <property type="entry name" value="DUF4267"/>
</dbReference>
<evidence type="ECO:0000313" key="2">
    <source>
        <dbReference type="EMBL" id="KAJ5346340.1"/>
    </source>
</evidence>
<feature type="transmembrane region" description="Helical" evidence="1">
    <location>
        <begin position="12"/>
        <end position="30"/>
    </location>
</feature>
<keyword evidence="1" id="KW-0812">Transmembrane</keyword>
<protein>
    <submittedName>
        <fullName evidence="2">Uncharacterized protein</fullName>
    </submittedName>
</protein>